<sequence length="62" mass="6823">MRQTRAACGIGRGGLELPLLLQEYRISMNSGSQTQDTFDRIRSGRGRLRRTLSALPSTGLSD</sequence>
<dbReference type="AlphaFoldDB" id="A0A381PNC2"/>
<accession>A0A381PNC2</accession>
<reference evidence="1" key="1">
    <citation type="submission" date="2018-05" db="EMBL/GenBank/DDBJ databases">
        <authorList>
            <person name="Lanie J.A."/>
            <person name="Ng W.-L."/>
            <person name="Kazmierczak K.M."/>
            <person name="Andrzejewski T.M."/>
            <person name="Davidsen T.M."/>
            <person name="Wayne K.J."/>
            <person name="Tettelin H."/>
            <person name="Glass J.I."/>
            <person name="Rusch D."/>
            <person name="Podicherti R."/>
            <person name="Tsui H.-C.T."/>
            <person name="Winkler M.E."/>
        </authorList>
    </citation>
    <scope>NUCLEOTIDE SEQUENCE</scope>
</reference>
<dbReference type="EMBL" id="UINC01001039">
    <property type="protein sequence ID" value="SUZ68440.1"/>
    <property type="molecule type" value="Genomic_DNA"/>
</dbReference>
<proteinExistence type="predicted"/>
<gene>
    <name evidence="1" type="ORF">METZ01_LOCUS21294</name>
</gene>
<protein>
    <submittedName>
        <fullName evidence="1">Uncharacterized protein</fullName>
    </submittedName>
</protein>
<name>A0A381PNC2_9ZZZZ</name>
<evidence type="ECO:0000313" key="1">
    <source>
        <dbReference type="EMBL" id="SUZ68440.1"/>
    </source>
</evidence>
<organism evidence="1">
    <name type="scientific">marine metagenome</name>
    <dbReference type="NCBI Taxonomy" id="408172"/>
    <lineage>
        <taxon>unclassified sequences</taxon>
        <taxon>metagenomes</taxon>
        <taxon>ecological metagenomes</taxon>
    </lineage>
</organism>